<accession>A0A1H7UH81</accession>
<dbReference type="InterPro" id="IPR004369">
    <property type="entry name" value="Prolyl-tRNA_editing_YbaK/EbsC"/>
</dbReference>
<dbReference type="EMBL" id="FOAW01000018">
    <property type="protein sequence ID" value="SEL96159.1"/>
    <property type="molecule type" value="Genomic_DNA"/>
</dbReference>
<organism evidence="6 7">
    <name type="scientific">Rhodococcus maanshanensis</name>
    <dbReference type="NCBI Taxonomy" id="183556"/>
    <lineage>
        <taxon>Bacteria</taxon>
        <taxon>Bacillati</taxon>
        <taxon>Actinomycetota</taxon>
        <taxon>Actinomycetes</taxon>
        <taxon>Mycobacteriales</taxon>
        <taxon>Nocardiaceae</taxon>
        <taxon>Rhodococcus</taxon>
    </lineage>
</organism>
<proteinExistence type="inferred from homology"/>
<name>A0A1H7UH81_9NOCA</name>
<keyword evidence="3 4" id="KW-0456">Lyase</keyword>
<dbReference type="PANTHER" id="PTHR30411:SF0">
    <property type="entry name" value="CYS-TRNA(PRO)_CYS-TRNA(CYS) DEACYLASE YBAK"/>
    <property type="match status" value="1"/>
</dbReference>
<dbReference type="GO" id="GO:0002161">
    <property type="term" value="F:aminoacyl-tRNA deacylase activity"/>
    <property type="evidence" value="ECO:0007669"/>
    <property type="project" value="InterPro"/>
</dbReference>
<feature type="domain" description="YbaK/aminoacyl-tRNA synthetase-associated" evidence="5">
    <location>
        <begin position="36"/>
        <end position="153"/>
    </location>
</feature>
<keyword evidence="7" id="KW-1185">Reference proteome</keyword>
<dbReference type="GO" id="GO:0016829">
    <property type="term" value="F:lyase activity"/>
    <property type="evidence" value="ECO:0007669"/>
    <property type="project" value="UniProtKB-KW"/>
</dbReference>
<evidence type="ECO:0000256" key="1">
    <source>
        <dbReference type="ARBA" id="ARBA00009798"/>
    </source>
</evidence>
<dbReference type="NCBIfam" id="TIGR00011">
    <property type="entry name" value="YbaK_EbsC"/>
    <property type="match status" value="1"/>
</dbReference>
<dbReference type="InterPro" id="IPR036754">
    <property type="entry name" value="YbaK/aa-tRNA-synt-asso_dom_sf"/>
</dbReference>
<dbReference type="RefSeq" id="WP_072752358.1">
    <property type="nucleotide sequence ID" value="NZ_FOAW01000018.1"/>
</dbReference>
<dbReference type="SUPFAM" id="SSF55826">
    <property type="entry name" value="YbaK/ProRS associated domain"/>
    <property type="match status" value="1"/>
</dbReference>
<dbReference type="CDD" id="cd00002">
    <property type="entry name" value="YbaK_deacylase"/>
    <property type="match status" value="1"/>
</dbReference>
<reference evidence="7" key="1">
    <citation type="submission" date="2016-10" db="EMBL/GenBank/DDBJ databases">
        <authorList>
            <person name="Varghese N."/>
            <person name="Submissions S."/>
        </authorList>
    </citation>
    <scope>NUCLEOTIDE SEQUENCE [LARGE SCALE GENOMIC DNA]</scope>
    <source>
        <strain evidence="7">DSM 44675</strain>
    </source>
</reference>
<sequence>MAGTSTPATQALTKGKISHRVHSYEHDSASASYGAEAVDALAGQLGLEPAQILKTLVIKTSDGKLAVAVLPVPAKLSLKAAAAALGSSKAVMAEQAEAQRSTGYVLGGISPLGQRKRLPTVIDASAANWDRVLCSAGRRGLEIDLDPADLVRLTGAVLAPITAG</sequence>
<evidence type="ECO:0000256" key="4">
    <source>
        <dbReference type="PIRNR" id="PIRNR006181"/>
    </source>
</evidence>
<evidence type="ECO:0000313" key="6">
    <source>
        <dbReference type="EMBL" id="SEL96159.1"/>
    </source>
</evidence>
<dbReference type="InterPro" id="IPR007214">
    <property type="entry name" value="YbaK/aa-tRNA-synth-assoc-dom"/>
</dbReference>
<evidence type="ECO:0000313" key="7">
    <source>
        <dbReference type="Proteomes" id="UP000198677"/>
    </source>
</evidence>
<dbReference type="Proteomes" id="UP000198677">
    <property type="component" value="Unassembled WGS sequence"/>
</dbReference>
<dbReference type="AlphaFoldDB" id="A0A1H7UH81"/>
<protein>
    <recommendedName>
        <fullName evidence="4">Cys-tRNA(Pro)/Cys-tRNA(Cys) deacylase</fullName>
        <ecNumber evidence="4">4.2.-.-</ecNumber>
    </recommendedName>
</protein>
<dbReference type="Pfam" id="PF04073">
    <property type="entry name" value="tRNA_edit"/>
    <property type="match status" value="1"/>
</dbReference>
<dbReference type="Gene3D" id="3.90.960.10">
    <property type="entry name" value="YbaK/aminoacyl-tRNA synthetase-associated domain"/>
    <property type="match status" value="1"/>
</dbReference>
<dbReference type="EC" id="4.2.-.-" evidence="4"/>
<evidence type="ECO:0000256" key="3">
    <source>
        <dbReference type="ARBA" id="ARBA00023239"/>
    </source>
</evidence>
<dbReference type="GO" id="GO:0006412">
    <property type="term" value="P:translation"/>
    <property type="evidence" value="ECO:0007669"/>
    <property type="project" value="UniProtKB-KW"/>
</dbReference>
<dbReference type="OrthoDB" id="9809296at2"/>
<dbReference type="PANTHER" id="PTHR30411">
    <property type="entry name" value="CYTOPLASMIC PROTEIN"/>
    <property type="match status" value="1"/>
</dbReference>
<dbReference type="PIRSF" id="PIRSF006181">
    <property type="entry name" value="EbsC_YbaK"/>
    <property type="match status" value="1"/>
</dbReference>
<gene>
    <name evidence="6" type="ORF">SAMN05444583_11852</name>
</gene>
<keyword evidence="2 4" id="KW-0648">Protein biosynthesis</keyword>
<evidence type="ECO:0000256" key="2">
    <source>
        <dbReference type="ARBA" id="ARBA00022917"/>
    </source>
</evidence>
<comment type="similarity">
    <text evidence="1 4">Belongs to the prolyl-tRNA editing family. YbaK/EbsC subfamily.</text>
</comment>
<evidence type="ECO:0000259" key="5">
    <source>
        <dbReference type="Pfam" id="PF04073"/>
    </source>
</evidence>